<dbReference type="PANTHER" id="PTHR33116:SF66">
    <property type="entry name" value="REVERSE TRANSCRIPTASE ZINC-BINDING DOMAIN-CONTAINING PROTEIN"/>
    <property type="match status" value="1"/>
</dbReference>
<protein>
    <submittedName>
        <fullName evidence="1">Uncharacterized protein</fullName>
    </submittedName>
</protein>
<proteinExistence type="predicted"/>
<dbReference type="AlphaFoldDB" id="A0AAF0UAF8"/>
<reference evidence="1" key="1">
    <citation type="submission" date="2023-08" db="EMBL/GenBank/DDBJ databases">
        <title>A de novo genome assembly of Solanum verrucosum Schlechtendal, a Mexican diploid species geographically isolated from the other diploid A-genome species in potato relatives.</title>
        <authorList>
            <person name="Hosaka K."/>
        </authorList>
    </citation>
    <scope>NUCLEOTIDE SEQUENCE</scope>
    <source>
        <tissue evidence="1">Young leaves</tissue>
    </source>
</reference>
<dbReference type="Proteomes" id="UP001234989">
    <property type="component" value="Chromosome 8"/>
</dbReference>
<gene>
    <name evidence="1" type="ORF">MTR67_035384</name>
</gene>
<accession>A0AAF0UAF8</accession>
<dbReference type="EMBL" id="CP133619">
    <property type="protein sequence ID" value="WMV41999.1"/>
    <property type="molecule type" value="Genomic_DNA"/>
</dbReference>
<name>A0AAF0UAF8_SOLVR</name>
<keyword evidence="2" id="KW-1185">Reference proteome</keyword>
<sequence>MAGINSWPSRKLSYAGRAQLVQTVLFGVQSYWAQLFIIPAKVIKLIGELCRSYLWSGVGHITKKALVAWDKVCSPKSMGGMRLINMQLWNKATTAKLSWDLAHKEDKLWIKWVHNFYIKGKNPWPESKQASWMIRKTINGKHVVDHIQQLRSKKEV</sequence>
<evidence type="ECO:0000313" key="2">
    <source>
        <dbReference type="Proteomes" id="UP001234989"/>
    </source>
</evidence>
<dbReference type="PANTHER" id="PTHR33116">
    <property type="entry name" value="REVERSE TRANSCRIPTASE ZINC-BINDING DOMAIN-CONTAINING PROTEIN-RELATED-RELATED"/>
    <property type="match status" value="1"/>
</dbReference>
<evidence type="ECO:0000313" key="1">
    <source>
        <dbReference type="EMBL" id="WMV41999.1"/>
    </source>
</evidence>
<organism evidence="1 2">
    <name type="scientific">Solanum verrucosum</name>
    <dbReference type="NCBI Taxonomy" id="315347"/>
    <lineage>
        <taxon>Eukaryota</taxon>
        <taxon>Viridiplantae</taxon>
        <taxon>Streptophyta</taxon>
        <taxon>Embryophyta</taxon>
        <taxon>Tracheophyta</taxon>
        <taxon>Spermatophyta</taxon>
        <taxon>Magnoliopsida</taxon>
        <taxon>eudicotyledons</taxon>
        <taxon>Gunneridae</taxon>
        <taxon>Pentapetalae</taxon>
        <taxon>asterids</taxon>
        <taxon>lamiids</taxon>
        <taxon>Solanales</taxon>
        <taxon>Solanaceae</taxon>
        <taxon>Solanoideae</taxon>
        <taxon>Solaneae</taxon>
        <taxon>Solanum</taxon>
    </lineage>
</organism>